<keyword evidence="8" id="KW-1185">Reference proteome</keyword>
<keyword evidence="2 6" id="KW-0813">Transport</keyword>
<dbReference type="Proteomes" id="UP000750711">
    <property type="component" value="Unassembled WGS sequence"/>
</dbReference>
<dbReference type="GO" id="GO:0016020">
    <property type="term" value="C:membrane"/>
    <property type="evidence" value="ECO:0007669"/>
    <property type="project" value="UniProtKB-SubCell"/>
</dbReference>
<evidence type="ECO:0000256" key="6">
    <source>
        <dbReference type="RuleBase" id="RU365065"/>
    </source>
</evidence>
<keyword evidence="3 6" id="KW-0812">Transmembrane</keyword>
<evidence type="ECO:0000256" key="5">
    <source>
        <dbReference type="ARBA" id="ARBA00023136"/>
    </source>
</evidence>
<accession>A0A9P8L5K9</accession>
<evidence type="ECO:0000256" key="3">
    <source>
        <dbReference type="ARBA" id="ARBA00022692"/>
    </source>
</evidence>
<feature type="transmembrane region" description="Helical" evidence="6">
    <location>
        <begin position="372"/>
        <end position="392"/>
    </location>
</feature>
<dbReference type="AlphaFoldDB" id="A0A9P8L5K9"/>
<comment type="similarity">
    <text evidence="6">Belongs to the ferroportin (FP) (TC 2.A.100) family. SLC40A subfamily.</text>
</comment>
<keyword evidence="6" id="KW-0406">Ion transport</keyword>
<keyword evidence="5 6" id="KW-0472">Membrane</keyword>
<dbReference type="PANTHER" id="PTHR11660:SF57">
    <property type="entry name" value="SOLUTE CARRIER FAMILY 40 MEMBER"/>
    <property type="match status" value="1"/>
</dbReference>
<evidence type="ECO:0000256" key="2">
    <source>
        <dbReference type="ARBA" id="ARBA00022448"/>
    </source>
</evidence>
<comment type="caution">
    <text evidence="7">The sequence shown here is derived from an EMBL/GenBank/DDBJ whole genome shotgun (WGS) entry which is preliminary data.</text>
</comment>
<organism evidence="7 8">
    <name type="scientific">Trichoglossum hirsutum</name>
    <dbReference type="NCBI Taxonomy" id="265104"/>
    <lineage>
        <taxon>Eukaryota</taxon>
        <taxon>Fungi</taxon>
        <taxon>Dikarya</taxon>
        <taxon>Ascomycota</taxon>
        <taxon>Pezizomycotina</taxon>
        <taxon>Geoglossomycetes</taxon>
        <taxon>Geoglossales</taxon>
        <taxon>Geoglossaceae</taxon>
        <taxon>Trichoglossum</taxon>
    </lineage>
</organism>
<comment type="caution">
    <text evidence="6">Lacks conserved residue(s) required for the propagation of feature annotation.</text>
</comment>
<evidence type="ECO:0000313" key="8">
    <source>
        <dbReference type="Proteomes" id="UP000750711"/>
    </source>
</evidence>
<keyword evidence="4 6" id="KW-1133">Transmembrane helix</keyword>
<protein>
    <recommendedName>
        <fullName evidence="6">Solute carrier family 40 member</fullName>
    </recommendedName>
</protein>
<evidence type="ECO:0000256" key="4">
    <source>
        <dbReference type="ARBA" id="ARBA00022989"/>
    </source>
</evidence>
<feature type="transmembrane region" description="Helical" evidence="6">
    <location>
        <begin position="278"/>
        <end position="302"/>
    </location>
</feature>
<dbReference type="PANTHER" id="PTHR11660">
    <property type="entry name" value="SOLUTE CARRIER FAMILY 40 MEMBER"/>
    <property type="match status" value="1"/>
</dbReference>
<name>A0A9P8L5K9_9PEZI</name>
<comment type="function">
    <text evidence="6">May be involved in iron transport and iron homeostasis.</text>
</comment>
<dbReference type="GO" id="GO:0005381">
    <property type="term" value="F:iron ion transmembrane transporter activity"/>
    <property type="evidence" value="ECO:0007669"/>
    <property type="project" value="UniProtKB-UniRule"/>
</dbReference>
<evidence type="ECO:0000256" key="1">
    <source>
        <dbReference type="ARBA" id="ARBA00004141"/>
    </source>
</evidence>
<sequence>MAGSIAVICFASTLGRWVDRAPSRLQTLLTTITANRCTIVAACFCWNFIVGSGGPAASGLARRDWSSRDDDGLEPVAKPADSIGKAPLFAIILVLGILEKLSRLANVLSIERDWVPTLAPPLLEKDPSSPFSLTHLNAVMRRIDLICKLIAPLMISAFISFVNSTRLGVFSVAAMSVMSWSFEFWTARRVWNGNSRLRQSKGAAVTADGEVNMGRPLSTSYERGERLPPWPQRYLQIICSWAYHHFQSLNAYFSTTVWIPSIALSITHISSLSYTATLIIYLINIGFSLNVITVAKAIGAVFELSSTWVLPWGVRVLSVTKVMPEDVRLLRGQPEREGGAEEGVVLLDEREVESEEGEDDGKSRLETSIMRVGLWSLCGLFLSLVIVSFAILDPAKLIL</sequence>
<dbReference type="InterPro" id="IPR009716">
    <property type="entry name" value="Ferroportin-1"/>
</dbReference>
<evidence type="ECO:0000313" key="7">
    <source>
        <dbReference type="EMBL" id="KAH0555615.1"/>
    </source>
</evidence>
<dbReference type="EMBL" id="JAGHQM010001449">
    <property type="protein sequence ID" value="KAH0555615.1"/>
    <property type="molecule type" value="Genomic_DNA"/>
</dbReference>
<reference evidence="7" key="1">
    <citation type="submission" date="2021-03" db="EMBL/GenBank/DDBJ databases">
        <title>Comparative genomics and phylogenomic investigation of the class Geoglossomycetes provide insights into ecological specialization and systematics.</title>
        <authorList>
            <person name="Melie T."/>
            <person name="Pirro S."/>
            <person name="Miller A.N."/>
            <person name="Quandt A."/>
        </authorList>
    </citation>
    <scope>NUCLEOTIDE SEQUENCE</scope>
    <source>
        <strain evidence="7">CAQ_001_2017</strain>
    </source>
</reference>
<dbReference type="Pfam" id="PF06963">
    <property type="entry name" value="FPN1"/>
    <property type="match status" value="1"/>
</dbReference>
<proteinExistence type="inferred from homology"/>
<gene>
    <name evidence="7" type="ORF">GP486_006440</name>
</gene>
<comment type="subcellular location">
    <subcellularLocation>
        <location evidence="1 6">Membrane</location>
        <topology evidence="1 6">Multi-pass membrane protein</topology>
    </subcellularLocation>
</comment>